<keyword evidence="3 6" id="KW-0378">Hydrolase</keyword>
<dbReference type="NCBIfam" id="TIGR00079">
    <property type="entry name" value="pept_deformyl"/>
    <property type="match status" value="1"/>
</dbReference>
<keyword evidence="8" id="KW-1185">Reference proteome</keyword>
<dbReference type="STRING" id="187304.B0E33_07755"/>
<evidence type="ECO:0000256" key="6">
    <source>
        <dbReference type="HAMAP-Rule" id="MF_00163"/>
    </source>
</evidence>
<dbReference type="InterPro" id="IPR023635">
    <property type="entry name" value="Peptide_deformylase"/>
</dbReference>
<comment type="catalytic activity">
    <reaction evidence="6">
        <text>N-terminal N-formyl-L-methionyl-[peptide] + H2O = N-terminal L-methionyl-[peptide] + formate</text>
        <dbReference type="Rhea" id="RHEA:24420"/>
        <dbReference type="Rhea" id="RHEA-COMP:10639"/>
        <dbReference type="Rhea" id="RHEA-COMP:10640"/>
        <dbReference type="ChEBI" id="CHEBI:15377"/>
        <dbReference type="ChEBI" id="CHEBI:15740"/>
        <dbReference type="ChEBI" id="CHEBI:49298"/>
        <dbReference type="ChEBI" id="CHEBI:64731"/>
        <dbReference type="EC" id="3.5.1.88"/>
    </reaction>
</comment>
<comment type="similarity">
    <text evidence="1 6">Belongs to the polypeptide deformylase family.</text>
</comment>
<dbReference type="PANTHER" id="PTHR10458:SF22">
    <property type="entry name" value="PEPTIDE DEFORMYLASE"/>
    <property type="match status" value="1"/>
</dbReference>
<dbReference type="CDD" id="cd00487">
    <property type="entry name" value="Pep_deformylase"/>
    <property type="match status" value="1"/>
</dbReference>
<sequence>MVFYQVAGPVEGVENGRLPRYFRVDRSAPISYVRRMTIRPIITIPDPVLREVCAPIVTVDDDVRKLADDMLETMYDAPGIGLAASQIGLLQRIFVLDVAKEDAPKEPMVFINPKIVWSSEDLSVYQEGCLSIPDYYEEVERPAEVTVQFLNREGAEQEIKADGLLATCIQHELDHLNGKLFIDYLSKLKRERVVKKFTKQAKLAGKL</sequence>
<feature type="active site" evidence="6">
    <location>
        <position position="172"/>
    </location>
</feature>
<comment type="function">
    <text evidence="6">Removes the formyl group from the N-terminal Met of newly synthesized proteins. Requires at least a dipeptide for an efficient rate of reaction. N-terminal L-methionine is a prerequisite for activity but the enzyme has broad specificity at other positions.</text>
</comment>
<dbReference type="InterPro" id="IPR036821">
    <property type="entry name" value="Peptide_deformylase_sf"/>
</dbReference>
<evidence type="ECO:0000313" key="8">
    <source>
        <dbReference type="Proteomes" id="UP000048926"/>
    </source>
</evidence>
<evidence type="ECO:0000256" key="3">
    <source>
        <dbReference type="ARBA" id="ARBA00022801"/>
    </source>
</evidence>
<keyword evidence="5 6" id="KW-0408">Iron</keyword>
<organism evidence="7 8">
    <name type="scientific">Roseibium aggregatum</name>
    <dbReference type="NCBI Taxonomy" id="187304"/>
    <lineage>
        <taxon>Bacteria</taxon>
        <taxon>Pseudomonadati</taxon>
        <taxon>Pseudomonadota</taxon>
        <taxon>Alphaproteobacteria</taxon>
        <taxon>Hyphomicrobiales</taxon>
        <taxon>Stappiaceae</taxon>
        <taxon>Roseibium</taxon>
    </lineage>
</organism>
<dbReference type="AlphaFoldDB" id="A0A0M6Y4P7"/>
<gene>
    <name evidence="6 7" type="primary">def</name>
    <name evidence="7" type="ORF">LAL4801_03103</name>
</gene>
<dbReference type="GO" id="GO:0006412">
    <property type="term" value="P:translation"/>
    <property type="evidence" value="ECO:0007669"/>
    <property type="project" value="UniProtKB-UniRule"/>
</dbReference>
<accession>A0A0M6Y4P7</accession>
<dbReference type="Gene3D" id="3.90.45.10">
    <property type="entry name" value="Peptide deformylase"/>
    <property type="match status" value="1"/>
</dbReference>
<dbReference type="PRINTS" id="PR01576">
    <property type="entry name" value="PDEFORMYLASE"/>
</dbReference>
<feature type="binding site" evidence="6">
    <location>
        <position position="175"/>
    </location>
    <ligand>
        <name>Fe cation</name>
        <dbReference type="ChEBI" id="CHEBI:24875"/>
    </ligand>
</feature>
<keyword evidence="4 6" id="KW-0648">Protein biosynthesis</keyword>
<reference evidence="8" key="1">
    <citation type="submission" date="2015-07" db="EMBL/GenBank/DDBJ databases">
        <authorList>
            <person name="Rodrigo-Torres Lidia"/>
            <person name="Arahal R.David."/>
        </authorList>
    </citation>
    <scope>NUCLEOTIDE SEQUENCE [LARGE SCALE GENOMIC DNA]</scope>
    <source>
        <strain evidence="8">CECT 4801</strain>
    </source>
</reference>
<protein>
    <recommendedName>
        <fullName evidence="6">Peptide deformylase</fullName>
        <shortName evidence="6">PDF</shortName>
        <ecNumber evidence="6">3.5.1.88</ecNumber>
    </recommendedName>
    <alternativeName>
        <fullName evidence="6">Polypeptide deformylase</fullName>
    </alternativeName>
</protein>
<evidence type="ECO:0000256" key="1">
    <source>
        <dbReference type="ARBA" id="ARBA00010759"/>
    </source>
</evidence>
<dbReference type="GO" id="GO:0042586">
    <property type="term" value="F:peptide deformylase activity"/>
    <property type="evidence" value="ECO:0007669"/>
    <property type="project" value="UniProtKB-UniRule"/>
</dbReference>
<keyword evidence="2 6" id="KW-0479">Metal-binding</keyword>
<evidence type="ECO:0000313" key="7">
    <source>
        <dbReference type="EMBL" id="CTQ44658.1"/>
    </source>
</evidence>
<dbReference type="EC" id="3.5.1.88" evidence="6"/>
<dbReference type="Proteomes" id="UP000048926">
    <property type="component" value="Unassembled WGS sequence"/>
</dbReference>
<feature type="binding site" evidence="6">
    <location>
        <position position="129"/>
    </location>
    <ligand>
        <name>Fe cation</name>
        <dbReference type="ChEBI" id="CHEBI:24875"/>
    </ligand>
</feature>
<dbReference type="PANTHER" id="PTHR10458">
    <property type="entry name" value="PEPTIDE DEFORMYLASE"/>
    <property type="match status" value="1"/>
</dbReference>
<dbReference type="SUPFAM" id="SSF56420">
    <property type="entry name" value="Peptide deformylase"/>
    <property type="match status" value="1"/>
</dbReference>
<dbReference type="GO" id="GO:0046872">
    <property type="term" value="F:metal ion binding"/>
    <property type="evidence" value="ECO:0007669"/>
    <property type="project" value="UniProtKB-KW"/>
</dbReference>
<dbReference type="HAMAP" id="MF_00163">
    <property type="entry name" value="Pep_deformylase"/>
    <property type="match status" value="1"/>
</dbReference>
<name>A0A0M6Y4P7_9HYPH</name>
<dbReference type="PIRSF" id="PIRSF004749">
    <property type="entry name" value="Pep_def"/>
    <property type="match status" value="1"/>
</dbReference>
<feature type="binding site" evidence="6">
    <location>
        <position position="171"/>
    </location>
    <ligand>
        <name>Fe cation</name>
        <dbReference type="ChEBI" id="CHEBI:24875"/>
    </ligand>
</feature>
<dbReference type="EMBL" id="CXST01000002">
    <property type="protein sequence ID" value="CTQ44658.1"/>
    <property type="molecule type" value="Genomic_DNA"/>
</dbReference>
<dbReference type="Pfam" id="PF01327">
    <property type="entry name" value="Pep_deformylase"/>
    <property type="match status" value="1"/>
</dbReference>
<evidence type="ECO:0000256" key="5">
    <source>
        <dbReference type="ARBA" id="ARBA00023004"/>
    </source>
</evidence>
<comment type="cofactor">
    <cofactor evidence="6">
        <name>Fe(2+)</name>
        <dbReference type="ChEBI" id="CHEBI:29033"/>
    </cofactor>
    <text evidence="6">Binds 1 Fe(2+) ion.</text>
</comment>
<dbReference type="NCBIfam" id="NF001159">
    <property type="entry name" value="PRK00150.1-3"/>
    <property type="match status" value="1"/>
</dbReference>
<proteinExistence type="inferred from homology"/>
<evidence type="ECO:0000256" key="2">
    <source>
        <dbReference type="ARBA" id="ARBA00022723"/>
    </source>
</evidence>
<evidence type="ECO:0000256" key="4">
    <source>
        <dbReference type="ARBA" id="ARBA00022917"/>
    </source>
</evidence>
<dbReference type="FunFam" id="3.90.45.10:FF:000001">
    <property type="entry name" value="Peptide deformylase"/>
    <property type="match status" value="1"/>
</dbReference>